<proteinExistence type="predicted"/>
<sequence>MKTYDAFPEPIGGYTVGRTQMDFEYTASDHSKRELTAFMYYPSDSSEGKTPSTYMFPEVYEMVHDQPLVTEYLKEKDFFSIDIKTHCYDDLALSWKEKRYPVLFYVCGGGGSPEWGTVICTDLASMGYVVVSIGHQNSTMYKRKDGRLFNVSKDFSDVIMAFSEDQEMRALAGKMEMRPDDETAIEMCRNVLQLPILDKLTEYSELQAEDVRYVADYLYKLDSGELNSIFKRRLLLDIGMGIVGHSYGGPTTAIVCRDDDRFACGIGLDSGAFGLLDSDLKKPFLLLFCEPNYNMNAIIGANNSMETYYFSVDRVAHLDYCDIVFTSAYEELSRGERDAMEMRNLVTDYTKNFFDHYILQKAASVENLAYDGVDLIKKTSNKVT</sequence>
<keyword evidence="1" id="KW-0378">Hydrolase</keyword>
<dbReference type="PANTHER" id="PTHR10272:SF0">
    <property type="entry name" value="PLATELET-ACTIVATING FACTOR ACETYLHYDROLASE"/>
    <property type="match status" value="1"/>
</dbReference>
<keyword evidence="2" id="KW-0442">Lipid degradation</keyword>
<protein>
    <submittedName>
        <fullName evidence="4">Choline esterase</fullName>
    </submittedName>
</protein>
<keyword evidence="5" id="KW-1185">Reference proteome</keyword>
<accession>A0ABY4Y3W4</accession>
<dbReference type="InterPro" id="IPR029058">
    <property type="entry name" value="AB_hydrolase_fold"/>
</dbReference>
<dbReference type="PANTHER" id="PTHR10272">
    <property type="entry name" value="PLATELET-ACTIVATING FACTOR ACETYLHYDROLASE"/>
    <property type="match status" value="1"/>
</dbReference>
<dbReference type="Gene3D" id="3.40.50.1820">
    <property type="entry name" value="alpha/beta hydrolase"/>
    <property type="match status" value="1"/>
</dbReference>
<dbReference type="EMBL" id="CP092751">
    <property type="protein sequence ID" value="USP97306.1"/>
    <property type="molecule type" value="Genomic_DNA"/>
</dbReference>
<gene>
    <name evidence="4" type="ORF">MKF32_09770</name>
</gene>
<keyword evidence="3" id="KW-0443">Lipid metabolism</keyword>
<name>A0ABY4Y3W4_BACVA</name>
<evidence type="ECO:0000313" key="4">
    <source>
        <dbReference type="EMBL" id="USP97306.1"/>
    </source>
</evidence>
<evidence type="ECO:0000313" key="5">
    <source>
        <dbReference type="Proteomes" id="UP001057348"/>
    </source>
</evidence>
<reference evidence="4" key="1">
    <citation type="submission" date="2022-02" db="EMBL/GenBank/DDBJ databases">
        <title>Draft Genome Sequence of Bacillus vallismortis Strain BL01, Isolated from Artemisia lerchiana Web. Roots.</title>
        <authorList>
            <person name="Chebotar V.K."/>
            <person name="Gancheva M.S."/>
            <person name="Chizhevskaya E.P."/>
            <person name="Komarova O.V."/>
            <person name="Baganova M.E."/>
            <person name="Zaplatkin A.N."/>
            <person name="Pishchik V.N."/>
        </authorList>
    </citation>
    <scope>NUCLEOTIDE SEQUENCE</scope>
    <source>
        <strain evidence="4">BL01</strain>
    </source>
</reference>
<dbReference type="Proteomes" id="UP001057348">
    <property type="component" value="Chromosome"/>
</dbReference>
<dbReference type="Pfam" id="PF03403">
    <property type="entry name" value="PAF-AH_p_II"/>
    <property type="match status" value="1"/>
</dbReference>
<organism evidence="4 5">
    <name type="scientific">Bacillus vallismortis</name>
    <dbReference type="NCBI Taxonomy" id="72361"/>
    <lineage>
        <taxon>Bacteria</taxon>
        <taxon>Bacillati</taxon>
        <taxon>Bacillota</taxon>
        <taxon>Bacilli</taxon>
        <taxon>Bacillales</taxon>
        <taxon>Bacillaceae</taxon>
        <taxon>Bacillus</taxon>
    </lineage>
</organism>
<evidence type="ECO:0000256" key="1">
    <source>
        <dbReference type="ARBA" id="ARBA00022801"/>
    </source>
</evidence>
<dbReference type="RefSeq" id="WP_087991408.1">
    <property type="nucleotide sequence ID" value="NZ_CP092751.1"/>
</dbReference>
<dbReference type="SUPFAM" id="SSF53474">
    <property type="entry name" value="alpha/beta-Hydrolases"/>
    <property type="match status" value="1"/>
</dbReference>
<evidence type="ECO:0000256" key="3">
    <source>
        <dbReference type="ARBA" id="ARBA00023098"/>
    </source>
</evidence>
<evidence type="ECO:0000256" key="2">
    <source>
        <dbReference type="ARBA" id="ARBA00022963"/>
    </source>
</evidence>